<keyword evidence="3" id="KW-0507">mRNA processing</keyword>
<sequence>MKEIDQNVKTYISTYHRASGISKISNEQENNVKNKSFAPIQITVEQILKETYSGSTNNIGGKNSLSRLYESFNFRDADELEDYRIRKRKEFEDSIRRKRWKISLYLSYARWESLQNHIANSRSILERAIIVNYENLRVWREYIKLEITNGNVNNARNLFERVTHLLPRVEEFWIKYLQMELILKNYINVRHIYKKWIAWKPDPSVYIQFSKFEEECGEIESAREIMKSLILSYPNDNSFLEYVRFEQKYKNLFSTEEIINMLIDTFNNIKDARVTHLFFSSVSDALVEEKQFDEAIELCIRGAEILKDEDSVRYLKEQLFKLYKMRVDQRPDENIEWISHKLRDYHKRLSSQPKNLDLLFDYTVFVFHYLDLDSVLKEYENVIFNIDTMDILDWEKFFYSCLLFVYLFELKQDTNSSNIHKMYNHFINIIKNNNFSEAAGTELEVKSSELDALNSEHNNVFAKVFIYFSNHQLRSGDINSARKILGIGLGRTPCSQLFDHYIGLESKLGNFDRCRVLFTKYIENDPISATSWIKYMKFEYNLHEIKRVVGIAEAAISMPELDSPEIVWQYYIELMIGENNIRSANDIYRRLLTKTQHIQVVIDYSTFIVSRLHDNKLNREFILETLDKYKNGGMDYQRSVILKYWLELEENLLSKGIDSESKLWVEIINKLLPKTIVDTNTKKRSYVFEEESYDFEYLTLLDKTPVPQALSKPKGSGLPISLISAAKQWKKAKI</sequence>
<comment type="caution">
    <text evidence="7">The sequence shown here is derived from an EMBL/GenBank/DDBJ whole genome shotgun (WGS) entry which is preliminary data.</text>
</comment>
<comment type="similarity">
    <text evidence="2">Belongs to the crooked-neck family.</text>
</comment>
<evidence type="ECO:0000313" key="7">
    <source>
        <dbReference type="EMBL" id="KAJ1614491.1"/>
    </source>
</evidence>
<keyword evidence="6" id="KW-0539">Nucleus</keyword>
<dbReference type="EMBL" id="JAPCXB010000021">
    <property type="protein sequence ID" value="KAJ1614491.1"/>
    <property type="molecule type" value="Genomic_DNA"/>
</dbReference>
<dbReference type="SMART" id="SM00386">
    <property type="entry name" value="HAT"/>
    <property type="match status" value="9"/>
</dbReference>
<evidence type="ECO:0000256" key="5">
    <source>
        <dbReference type="ARBA" id="ARBA00023187"/>
    </source>
</evidence>
<evidence type="ECO:0000256" key="4">
    <source>
        <dbReference type="ARBA" id="ARBA00022737"/>
    </source>
</evidence>
<proteinExistence type="inferred from homology"/>
<evidence type="ECO:0000256" key="6">
    <source>
        <dbReference type="ARBA" id="ARBA00023242"/>
    </source>
</evidence>
<dbReference type="PANTHER" id="PTHR11246">
    <property type="entry name" value="PRE-MRNA SPLICING FACTOR"/>
    <property type="match status" value="1"/>
</dbReference>
<keyword evidence="4" id="KW-0677">Repeat</keyword>
<dbReference type="InterPro" id="IPR059164">
    <property type="entry name" value="HAT_PRP39_C"/>
</dbReference>
<evidence type="ECO:0000256" key="3">
    <source>
        <dbReference type="ARBA" id="ARBA00022664"/>
    </source>
</evidence>
<dbReference type="Proteomes" id="UP001071777">
    <property type="component" value="Unassembled WGS sequence"/>
</dbReference>
<evidence type="ECO:0000256" key="2">
    <source>
        <dbReference type="ARBA" id="ARBA00008644"/>
    </source>
</evidence>
<keyword evidence="5" id="KW-0508">mRNA splicing</keyword>
<dbReference type="Pfam" id="PF23241">
    <property type="entry name" value="HAT_PRP39_C"/>
    <property type="match status" value="1"/>
</dbReference>
<name>A0ABQ8PB64_9CRYT</name>
<dbReference type="SUPFAM" id="SSF48452">
    <property type="entry name" value="TPR-like"/>
    <property type="match status" value="1"/>
</dbReference>
<dbReference type="PANTHER" id="PTHR11246:SF3">
    <property type="entry name" value="CROOKED NECK-LIKE PROTEIN 1"/>
    <property type="match status" value="1"/>
</dbReference>
<reference evidence="7" key="1">
    <citation type="submission" date="2022-10" db="EMBL/GenBank/DDBJ databases">
        <title>Adaptive evolution leads to modifications in subtelomeric GC content in a zoonotic Cryptosporidium species.</title>
        <authorList>
            <person name="Li J."/>
            <person name="Feng Y."/>
            <person name="Xiao L."/>
        </authorList>
    </citation>
    <scope>NUCLEOTIDE SEQUENCE</scope>
    <source>
        <strain evidence="7">25894</strain>
    </source>
</reference>
<organism evidence="7 8">
    <name type="scientific">Cryptosporidium canis</name>
    <dbReference type="NCBI Taxonomy" id="195482"/>
    <lineage>
        <taxon>Eukaryota</taxon>
        <taxon>Sar</taxon>
        <taxon>Alveolata</taxon>
        <taxon>Apicomplexa</taxon>
        <taxon>Conoidasida</taxon>
        <taxon>Coccidia</taxon>
        <taxon>Eucoccidiorida</taxon>
        <taxon>Eimeriorina</taxon>
        <taxon>Cryptosporidiidae</taxon>
        <taxon>Cryptosporidium</taxon>
    </lineage>
</organism>
<dbReference type="Gene3D" id="1.25.40.10">
    <property type="entry name" value="Tetratricopeptide repeat domain"/>
    <property type="match status" value="2"/>
</dbReference>
<keyword evidence="8" id="KW-1185">Reference proteome</keyword>
<accession>A0ABQ8PB64</accession>
<evidence type="ECO:0000313" key="8">
    <source>
        <dbReference type="Proteomes" id="UP001071777"/>
    </source>
</evidence>
<dbReference type="InterPro" id="IPR011990">
    <property type="entry name" value="TPR-like_helical_dom_sf"/>
</dbReference>
<comment type="subcellular location">
    <subcellularLocation>
        <location evidence="1">Nucleus</location>
    </subcellularLocation>
</comment>
<dbReference type="InterPro" id="IPR045075">
    <property type="entry name" value="Syf1-like"/>
</dbReference>
<gene>
    <name evidence="7" type="ORF">OJ252_615</name>
</gene>
<dbReference type="Pfam" id="PF23240">
    <property type="entry name" value="HAT_PRP39_N"/>
    <property type="match status" value="1"/>
</dbReference>
<protein>
    <submittedName>
        <fullName evidence="7">HAT repeat-containing protein</fullName>
    </submittedName>
</protein>
<dbReference type="InterPro" id="IPR003107">
    <property type="entry name" value="HAT"/>
</dbReference>
<evidence type="ECO:0000256" key="1">
    <source>
        <dbReference type="ARBA" id="ARBA00004123"/>
    </source>
</evidence>